<name>A0A1H7VPW3_9BACT</name>
<gene>
    <name evidence="1" type="ORF">SAMN04489760_10493</name>
</gene>
<dbReference type="EMBL" id="FOBS01000004">
    <property type="protein sequence ID" value="SEM10855.1"/>
    <property type="molecule type" value="Genomic_DNA"/>
</dbReference>
<dbReference type="Proteomes" id="UP000198744">
    <property type="component" value="Unassembled WGS sequence"/>
</dbReference>
<dbReference type="InterPro" id="IPR025522">
    <property type="entry name" value="DUF4410"/>
</dbReference>
<dbReference type="AlphaFoldDB" id="A0A1H7VPW3"/>
<accession>A0A1H7VPW3</accession>
<organism evidence="1 2">
    <name type="scientific">Syntrophus gentianae</name>
    <dbReference type="NCBI Taxonomy" id="43775"/>
    <lineage>
        <taxon>Bacteria</taxon>
        <taxon>Pseudomonadati</taxon>
        <taxon>Thermodesulfobacteriota</taxon>
        <taxon>Syntrophia</taxon>
        <taxon>Syntrophales</taxon>
        <taxon>Syntrophaceae</taxon>
        <taxon>Syntrophus</taxon>
    </lineage>
</organism>
<evidence type="ECO:0008006" key="3">
    <source>
        <dbReference type="Google" id="ProtNLM"/>
    </source>
</evidence>
<protein>
    <recommendedName>
        <fullName evidence="3">DUF4410 domain-containing protein</fullName>
    </recommendedName>
</protein>
<proteinExistence type="predicted"/>
<dbReference type="RefSeq" id="WP_093882448.1">
    <property type="nucleotide sequence ID" value="NZ_FOBS01000004.1"/>
</dbReference>
<evidence type="ECO:0000313" key="1">
    <source>
        <dbReference type="EMBL" id="SEM10855.1"/>
    </source>
</evidence>
<sequence length="194" mass="21297">MKKGRRFLIFIFLFIGFYGCAGTTPTAEFKKQISADNRLCVDDEANVKLSALEGVVLSEIARQRLETRIREAINSKKKNVQCTRPDKRSFNLESKITQYDEGNAFARAMLAGLGQIHIGGDFILMRLAEAGNESVADFTLKKTFAWGGIYGASVRVEDIEVTFAEGIAETIVAQSAAKADSSQATPGMSMKENK</sequence>
<dbReference type="PROSITE" id="PS51257">
    <property type="entry name" value="PROKAR_LIPOPROTEIN"/>
    <property type="match status" value="1"/>
</dbReference>
<reference evidence="1 2" key="1">
    <citation type="submission" date="2016-10" db="EMBL/GenBank/DDBJ databases">
        <authorList>
            <person name="de Groot N.N."/>
        </authorList>
    </citation>
    <scope>NUCLEOTIDE SEQUENCE [LARGE SCALE GENOMIC DNA]</scope>
    <source>
        <strain evidence="1 2">DSM 8423</strain>
    </source>
</reference>
<evidence type="ECO:0000313" key="2">
    <source>
        <dbReference type="Proteomes" id="UP000198744"/>
    </source>
</evidence>
<dbReference type="Pfam" id="PF14366">
    <property type="entry name" value="DUF4410"/>
    <property type="match status" value="1"/>
</dbReference>
<keyword evidence="2" id="KW-1185">Reference proteome</keyword>